<feature type="transmembrane region" description="Helical" evidence="6">
    <location>
        <begin position="289"/>
        <end position="309"/>
    </location>
</feature>
<evidence type="ECO:0000256" key="2">
    <source>
        <dbReference type="ARBA" id="ARBA00022475"/>
    </source>
</evidence>
<dbReference type="Proteomes" id="UP001597295">
    <property type="component" value="Unassembled WGS sequence"/>
</dbReference>
<keyword evidence="5 6" id="KW-0472">Membrane</keyword>
<proteinExistence type="predicted"/>
<dbReference type="EMBL" id="JBHUIP010000012">
    <property type="protein sequence ID" value="MFD2263790.1"/>
    <property type="molecule type" value="Genomic_DNA"/>
</dbReference>
<sequence length="317" mass="34411">MLLWLWTSFILTILASAGLEIRHRNRNAQRRRLAALIRQQPAPSDGDGTALADMRRRVQKLAEAPPTGLKAWTLRLAQRAGMEISPLGYWMLTAAVVIALGALLIGPARLQIPMALSIALAFGAGLPWFVLSLLAARRQNAFTTAFADATDAIVRNIKAGLSLGEALRMVGREMPPVVADVFRKLGEEQDLGVPLDQALTRAAERVGTPEMRFFAVVLSIQRQTGGNLAETLGNLSGLLRSRKKLRDRVKALSAEARASAAIIGSMPFIIAGLLWLTSPDYLDPLFDSSGGRALLVAGLVWMAIGAFVMRRMVDLRI</sequence>
<evidence type="ECO:0000256" key="4">
    <source>
        <dbReference type="ARBA" id="ARBA00022989"/>
    </source>
</evidence>
<gene>
    <name evidence="8" type="ORF">ACFSM5_12890</name>
</gene>
<comment type="subcellular location">
    <subcellularLocation>
        <location evidence="1">Cell membrane</location>
        <topology evidence="1">Multi-pass membrane protein</topology>
    </subcellularLocation>
</comment>
<dbReference type="Gene3D" id="1.20.81.30">
    <property type="entry name" value="Type II secretion system (T2SS), domain F"/>
    <property type="match status" value="1"/>
</dbReference>
<name>A0ABW5DTG0_9PROT</name>
<dbReference type="PANTHER" id="PTHR35007">
    <property type="entry name" value="INTEGRAL MEMBRANE PROTEIN-RELATED"/>
    <property type="match status" value="1"/>
</dbReference>
<accession>A0ABW5DTG0</accession>
<evidence type="ECO:0000259" key="7">
    <source>
        <dbReference type="Pfam" id="PF00482"/>
    </source>
</evidence>
<feature type="domain" description="Type II secretion system protein GspF" evidence="7">
    <location>
        <begin position="151"/>
        <end position="274"/>
    </location>
</feature>
<evidence type="ECO:0000256" key="6">
    <source>
        <dbReference type="SAM" id="Phobius"/>
    </source>
</evidence>
<evidence type="ECO:0000256" key="1">
    <source>
        <dbReference type="ARBA" id="ARBA00004651"/>
    </source>
</evidence>
<feature type="transmembrane region" description="Helical" evidence="6">
    <location>
        <begin position="112"/>
        <end position="136"/>
    </location>
</feature>
<protein>
    <submittedName>
        <fullName evidence="8">Type II secretion system F family protein</fullName>
    </submittedName>
</protein>
<organism evidence="8 9">
    <name type="scientific">Lacibacterium aquatile</name>
    <dbReference type="NCBI Taxonomy" id="1168082"/>
    <lineage>
        <taxon>Bacteria</taxon>
        <taxon>Pseudomonadati</taxon>
        <taxon>Pseudomonadota</taxon>
        <taxon>Alphaproteobacteria</taxon>
        <taxon>Rhodospirillales</taxon>
        <taxon>Rhodospirillaceae</taxon>
    </lineage>
</organism>
<keyword evidence="9" id="KW-1185">Reference proteome</keyword>
<reference evidence="9" key="1">
    <citation type="journal article" date="2019" name="Int. J. Syst. Evol. Microbiol.">
        <title>The Global Catalogue of Microorganisms (GCM) 10K type strain sequencing project: providing services to taxonomists for standard genome sequencing and annotation.</title>
        <authorList>
            <consortium name="The Broad Institute Genomics Platform"/>
            <consortium name="The Broad Institute Genome Sequencing Center for Infectious Disease"/>
            <person name="Wu L."/>
            <person name="Ma J."/>
        </authorList>
    </citation>
    <scope>NUCLEOTIDE SEQUENCE [LARGE SCALE GENOMIC DNA]</scope>
    <source>
        <strain evidence="9">CGMCC 1.19062</strain>
    </source>
</reference>
<feature type="transmembrane region" description="Helical" evidence="6">
    <location>
        <begin position="258"/>
        <end position="277"/>
    </location>
</feature>
<feature type="transmembrane region" description="Helical" evidence="6">
    <location>
        <begin position="87"/>
        <end position="106"/>
    </location>
</feature>
<comment type="caution">
    <text evidence="8">The sequence shown here is derived from an EMBL/GenBank/DDBJ whole genome shotgun (WGS) entry which is preliminary data.</text>
</comment>
<dbReference type="InterPro" id="IPR042094">
    <property type="entry name" value="T2SS_GspF_sf"/>
</dbReference>
<dbReference type="PANTHER" id="PTHR35007:SF1">
    <property type="entry name" value="PILUS ASSEMBLY PROTEIN"/>
    <property type="match status" value="1"/>
</dbReference>
<dbReference type="Pfam" id="PF00482">
    <property type="entry name" value="T2SSF"/>
    <property type="match status" value="1"/>
</dbReference>
<dbReference type="InterPro" id="IPR018076">
    <property type="entry name" value="T2SS_GspF_dom"/>
</dbReference>
<keyword evidence="3 6" id="KW-0812">Transmembrane</keyword>
<feature type="transmembrane region" description="Helical" evidence="6">
    <location>
        <begin position="6"/>
        <end position="22"/>
    </location>
</feature>
<dbReference type="RefSeq" id="WP_379876835.1">
    <property type="nucleotide sequence ID" value="NZ_JBHUIP010000012.1"/>
</dbReference>
<evidence type="ECO:0000256" key="3">
    <source>
        <dbReference type="ARBA" id="ARBA00022692"/>
    </source>
</evidence>
<keyword evidence="2" id="KW-1003">Cell membrane</keyword>
<evidence type="ECO:0000313" key="9">
    <source>
        <dbReference type="Proteomes" id="UP001597295"/>
    </source>
</evidence>
<evidence type="ECO:0000256" key="5">
    <source>
        <dbReference type="ARBA" id="ARBA00023136"/>
    </source>
</evidence>
<evidence type="ECO:0000313" key="8">
    <source>
        <dbReference type="EMBL" id="MFD2263790.1"/>
    </source>
</evidence>
<keyword evidence="4 6" id="KW-1133">Transmembrane helix</keyword>